<name>A0A8J8NDN0_HALGN</name>
<sequence>MSPIRSSSKWHDPNPNFLPFVTPCISRKSISPGGTFCMLCLFAQILVYSSSTLFCSNLFLRLSLTNASNFSMFSISGRSSAKLQQKCSTLRNPEGFAESFINLRSYFSSEIIFF</sequence>
<reference evidence="1" key="1">
    <citation type="submission" date="2019-06" db="EMBL/GenBank/DDBJ databases">
        <authorList>
            <person name="Zheng W."/>
        </authorList>
    </citation>
    <scope>NUCLEOTIDE SEQUENCE</scope>
    <source>
        <strain evidence="1">QDHG01</strain>
    </source>
</reference>
<proteinExistence type="predicted"/>
<dbReference type="Proteomes" id="UP000785679">
    <property type="component" value="Unassembled WGS sequence"/>
</dbReference>
<organism evidence="1 2">
    <name type="scientific">Halteria grandinella</name>
    <dbReference type="NCBI Taxonomy" id="5974"/>
    <lineage>
        <taxon>Eukaryota</taxon>
        <taxon>Sar</taxon>
        <taxon>Alveolata</taxon>
        <taxon>Ciliophora</taxon>
        <taxon>Intramacronucleata</taxon>
        <taxon>Spirotrichea</taxon>
        <taxon>Stichotrichia</taxon>
        <taxon>Sporadotrichida</taxon>
        <taxon>Halteriidae</taxon>
        <taxon>Halteria</taxon>
    </lineage>
</organism>
<accession>A0A8J8NDN0</accession>
<evidence type="ECO:0000313" key="2">
    <source>
        <dbReference type="Proteomes" id="UP000785679"/>
    </source>
</evidence>
<dbReference type="EMBL" id="RRYP01019950">
    <property type="protein sequence ID" value="TNV73081.1"/>
    <property type="molecule type" value="Genomic_DNA"/>
</dbReference>
<comment type="caution">
    <text evidence="1">The sequence shown here is derived from an EMBL/GenBank/DDBJ whole genome shotgun (WGS) entry which is preliminary data.</text>
</comment>
<dbReference type="AlphaFoldDB" id="A0A8J8NDN0"/>
<evidence type="ECO:0000313" key="1">
    <source>
        <dbReference type="EMBL" id="TNV73081.1"/>
    </source>
</evidence>
<gene>
    <name evidence="1" type="ORF">FGO68_gene15651</name>
</gene>
<protein>
    <submittedName>
        <fullName evidence="1">Uncharacterized protein</fullName>
    </submittedName>
</protein>
<keyword evidence="2" id="KW-1185">Reference proteome</keyword>